<dbReference type="PANTHER" id="PTHR11739">
    <property type="entry name" value="CITRATE SYNTHASE"/>
    <property type="match status" value="1"/>
</dbReference>
<dbReference type="InterPro" id="IPR016142">
    <property type="entry name" value="Citrate_synth-like_lrg_a-sub"/>
</dbReference>
<accession>A0A438IPD1</accession>
<reference evidence="4 5" key="1">
    <citation type="journal article" date="2018" name="PLoS Genet.">
        <title>Population sequencing reveals clonal diversity and ancestral inbreeding in the grapevine cultivar Chardonnay.</title>
        <authorList>
            <person name="Roach M.J."/>
            <person name="Johnson D.L."/>
            <person name="Bohlmann J."/>
            <person name="van Vuuren H.J."/>
            <person name="Jones S.J."/>
            <person name="Pretorius I.S."/>
            <person name="Schmidt S.A."/>
            <person name="Borneman A.R."/>
        </authorList>
    </citation>
    <scope>NUCLEOTIDE SEQUENCE [LARGE SCALE GENOMIC DNA]</scope>
    <source>
        <strain evidence="5">cv. Chardonnay</strain>
        <tissue evidence="4">Leaf</tissue>
    </source>
</reference>
<proteinExistence type="inferred from homology"/>
<evidence type="ECO:0000256" key="2">
    <source>
        <dbReference type="ARBA" id="ARBA00022679"/>
    </source>
</evidence>
<sequence length="839" mass="93392">MERADSSALARSRLAILSAHLEACLKSSSFGSVIQPSCVSAQSGIQPPGDLKGSLTIVDDRTAKKYQVQVSSHGTVKATDLKKITTGNNDKGLKLYDPGYLNTAPVRSSICYIDGDAGILRYRGYPIEELAESSSFLEVAYLLMYGNLPSESQLADWEFAVSQHSAVPQGILGTSSHKTNNSALVNVFCEINQCAVALKLTEAFPLARESELLGGGILALHELMRGQEMVKEPLNRKDYWLWQGVIGKVMSKVLAEKDIIQAMPHDAHPMGVLVSAMSALSVFHPDANPALRLWWERLPWISVVVPMKILKGGEGDKAREEWDVGSRAGSGSSKGKERWRVVEADGAAFEKKAGGKGSEGVCLSEGYARLERFARKRGSPAEEWGGPIAMALQALNGMGWPIKDKPLKEARASFYILRSERWFEEELLVSGMDPEAEKGETGRVFLADAWLLEEDAKYSLLEPSSVCIWGGRVSSSSHFSGVEGALIEVEESCVFDAFVKESGGKLNISPLRVCLMEGRIDQKGVGDFFLLEVGRDERGFESEILKLLNRIRERRDCSERVSGKKRKGQRPLRFDCELKKLEWGVNDRDKRKLIKNVIKTQKVDLVCLQETKIQEMTNGIGAANDGDGGVYGSTVKGEREDFLSELGAIRGLSNEPWCVAGDFNMIRPLLAGAIQVVLARPVSDHSPILLDGGEMRRGPTPFRFENMWLKEEGFKEVLRKWWERIQIDSKKQNAWNLMDYWDKEERFRLLSLEEEEARKEAKETYKKWWIKEEVSRAFQGLLADPSDWKPSIDGLNFERLEEVDVEGLKKPFLEEEVFGALSGCCGEKAPGLDGFSMAF</sequence>
<dbReference type="PANTHER" id="PTHR11739:SF4">
    <property type="entry name" value="CITRATE SYNTHASE, PEROXISOMAL"/>
    <property type="match status" value="1"/>
</dbReference>
<keyword evidence="2" id="KW-0808">Transferase</keyword>
<dbReference type="Pfam" id="PF00285">
    <property type="entry name" value="Citrate_synt"/>
    <property type="match status" value="1"/>
</dbReference>
<dbReference type="Proteomes" id="UP000288805">
    <property type="component" value="Unassembled WGS sequence"/>
</dbReference>
<gene>
    <name evidence="4" type="primary">CYSZ_7</name>
    <name evidence="4" type="ORF">CK203_032227</name>
</gene>
<comment type="caution">
    <text evidence="4">The sequence shown here is derived from an EMBL/GenBank/DDBJ whole genome shotgun (WGS) entry which is preliminary data.</text>
</comment>
<dbReference type="InterPro" id="IPR002020">
    <property type="entry name" value="Citrate_synthase"/>
</dbReference>
<evidence type="ECO:0000313" key="5">
    <source>
        <dbReference type="Proteomes" id="UP000288805"/>
    </source>
</evidence>
<dbReference type="AlphaFoldDB" id="A0A438IPD1"/>
<feature type="domain" description="Endonuclease/exonuclease/phosphatase" evidence="3">
    <location>
        <begin position="584"/>
        <end position="665"/>
    </location>
</feature>
<evidence type="ECO:0000256" key="1">
    <source>
        <dbReference type="ARBA" id="ARBA00010566"/>
    </source>
</evidence>
<dbReference type="InterPro" id="IPR036969">
    <property type="entry name" value="Citrate_synthase_sf"/>
</dbReference>
<dbReference type="OrthoDB" id="435022at2759"/>
<protein>
    <submittedName>
        <fullName evidence="4">Citrate synthase, glyoxysomal</fullName>
    </submittedName>
</protein>
<dbReference type="GO" id="GO:0046912">
    <property type="term" value="F:acyltransferase activity, acyl groups converted into alkyl on transfer"/>
    <property type="evidence" value="ECO:0007669"/>
    <property type="project" value="InterPro"/>
</dbReference>
<evidence type="ECO:0000313" key="4">
    <source>
        <dbReference type="EMBL" id="RVW98556.1"/>
    </source>
</evidence>
<dbReference type="InterPro" id="IPR036691">
    <property type="entry name" value="Endo/exonu/phosph_ase_sf"/>
</dbReference>
<dbReference type="SUPFAM" id="SSF48256">
    <property type="entry name" value="Citrate synthase"/>
    <property type="match status" value="1"/>
</dbReference>
<dbReference type="Pfam" id="PF03372">
    <property type="entry name" value="Exo_endo_phos"/>
    <property type="match status" value="1"/>
</dbReference>
<dbReference type="Gene3D" id="1.10.580.10">
    <property type="entry name" value="Citrate Synthase, domain 1"/>
    <property type="match status" value="2"/>
</dbReference>
<evidence type="ECO:0000259" key="3">
    <source>
        <dbReference type="Pfam" id="PF03372"/>
    </source>
</evidence>
<dbReference type="InterPro" id="IPR005135">
    <property type="entry name" value="Endo/exonuclease/phosphatase"/>
</dbReference>
<dbReference type="EMBL" id="QGNW01000092">
    <property type="protein sequence ID" value="RVW98556.1"/>
    <property type="molecule type" value="Genomic_DNA"/>
</dbReference>
<name>A0A438IPD1_VITVI</name>
<dbReference type="SUPFAM" id="SSF56219">
    <property type="entry name" value="DNase I-like"/>
    <property type="match status" value="1"/>
</dbReference>
<organism evidence="4 5">
    <name type="scientific">Vitis vinifera</name>
    <name type="common">Grape</name>
    <dbReference type="NCBI Taxonomy" id="29760"/>
    <lineage>
        <taxon>Eukaryota</taxon>
        <taxon>Viridiplantae</taxon>
        <taxon>Streptophyta</taxon>
        <taxon>Embryophyta</taxon>
        <taxon>Tracheophyta</taxon>
        <taxon>Spermatophyta</taxon>
        <taxon>Magnoliopsida</taxon>
        <taxon>eudicotyledons</taxon>
        <taxon>Gunneridae</taxon>
        <taxon>Pentapetalae</taxon>
        <taxon>rosids</taxon>
        <taxon>Vitales</taxon>
        <taxon>Vitaceae</taxon>
        <taxon>Viteae</taxon>
        <taxon>Vitis</taxon>
    </lineage>
</organism>
<comment type="similarity">
    <text evidence="1">Belongs to the citrate synthase family.</text>
</comment>